<dbReference type="InterPro" id="IPR026788">
    <property type="entry name" value="Tmem141"/>
</dbReference>
<dbReference type="Proteomes" id="UP000069272">
    <property type="component" value="Chromosome 2R"/>
</dbReference>
<dbReference type="GO" id="GO:0005737">
    <property type="term" value="C:cytoplasm"/>
    <property type="evidence" value="ECO:0007669"/>
    <property type="project" value="TreeGrafter"/>
</dbReference>
<evidence type="ECO:0000313" key="3">
    <source>
        <dbReference type="EnsemblMetazoa" id="AALB007261-PA"/>
    </source>
</evidence>
<dbReference type="Gene3D" id="1.10.3350.20">
    <property type="entry name" value="Tmem141 protein family"/>
    <property type="match status" value="1"/>
</dbReference>
<protein>
    <submittedName>
        <fullName evidence="3">Uncharacterized protein</fullName>
    </submittedName>
</protein>
<organism evidence="3 4">
    <name type="scientific">Anopheles albimanus</name>
    <name type="common">New world malaria mosquito</name>
    <dbReference type="NCBI Taxonomy" id="7167"/>
    <lineage>
        <taxon>Eukaryota</taxon>
        <taxon>Metazoa</taxon>
        <taxon>Ecdysozoa</taxon>
        <taxon>Arthropoda</taxon>
        <taxon>Hexapoda</taxon>
        <taxon>Insecta</taxon>
        <taxon>Pterygota</taxon>
        <taxon>Neoptera</taxon>
        <taxon>Endopterygota</taxon>
        <taxon>Diptera</taxon>
        <taxon>Nematocera</taxon>
        <taxon>Culicoidea</taxon>
        <taxon>Culicidae</taxon>
        <taxon>Anophelinae</taxon>
        <taxon>Anopheles</taxon>
    </lineage>
</organism>
<dbReference type="PANTHER" id="PTHR10229">
    <property type="entry name" value="GTP-BINDING PROTEIN HFLX"/>
    <property type="match status" value="1"/>
</dbReference>
<feature type="compositionally biased region" description="Basic and acidic residues" evidence="1">
    <location>
        <begin position="105"/>
        <end position="122"/>
    </location>
</feature>
<dbReference type="InterPro" id="IPR027417">
    <property type="entry name" value="P-loop_NTPase"/>
</dbReference>
<keyword evidence="2" id="KW-0472">Membrane</keyword>
<dbReference type="InterPro" id="IPR038259">
    <property type="entry name" value="Tmem141_sf"/>
</dbReference>
<keyword evidence="2" id="KW-1133">Transmembrane helix</keyword>
<dbReference type="EnsemblMetazoa" id="AALB007261-RA">
    <property type="protein sequence ID" value="AALB007261-PA"/>
    <property type="gene ID" value="AALB007261"/>
</dbReference>
<reference evidence="3" key="2">
    <citation type="submission" date="2022-08" db="UniProtKB">
        <authorList>
            <consortium name="EnsemblMetazoa"/>
        </authorList>
    </citation>
    <scope>IDENTIFICATION</scope>
    <source>
        <strain evidence="3">STECLA/ALBI9_A</strain>
    </source>
</reference>
<dbReference type="PROSITE" id="PS51705">
    <property type="entry name" value="G_HFLX"/>
    <property type="match status" value="1"/>
</dbReference>
<dbReference type="STRING" id="7167.A0A182FL52"/>
<dbReference type="InterPro" id="IPR030394">
    <property type="entry name" value="G_HFLX_dom"/>
</dbReference>
<keyword evidence="2" id="KW-0812">Transmembrane</keyword>
<dbReference type="Pfam" id="PF01926">
    <property type="entry name" value="MMR_HSR1"/>
    <property type="match status" value="1"/>
</dbReference>
<keyword evidence="4" id="KW-1185">Reference proteome</keyword>
<dbReference type="InterPro" id="IPR006073">
    <property type="entry name" value="GTP-bd"/>
</dbReference>
<name>A0A182FL52_ANOAL</name>
<feature type="transmembrane region" description="Helical" evidence="2">
    <location>
        <begin position="21"/>
        <end position="46"/>
    </location>
</feature>
<dbReference type="FunFam" id="3.40.50.11060:FF:000004">
    <property type="entry name" value="AGAP003969-PA"/>
    <property type="match status" value="1"/>
</dbReference>
<dbReference type="InterPro" id="IPR025121">
    <property type="entry name" value="GTPase_HflX_N"/>
</dbReference>
<evidence type="ECO:0000313" key="4">
    <source>
        <dbReference type="Proteomes" id="UP000069272"/>
    </source>
</evidence>
<dbReference type="FunFam" id="3.40.50.300:FF:000886">
    <property type="entry name" value="Putative GTP-binding protein 6"/>
    <property type="match status" value="1"/>
</dbReference>
<dbReference type="Gene3D" id="3.40.50.11060">
    <property type="entry name" value="GTPase HflX, N-terminal domain"/>
    <property type="match status" value="1"/>
</dbReference>
<evidence type="ECO:0000256" key="2">
    <source>
        <dbReference type="SAM" id="Phobius"/>
    </source>
</evidence>
<dbReference type="CDD" id="cd01878">
    <property type="entry name" value="HflX"/>
    <property type="match status" value="1"/>
</dbReference>
<dbReference type="PANTHER" id="PTHR10229:SF0">
    <property type="entry name" value="GTP-BINDING PROTEIN 6-RELATED"/>
    <property type="match status" value="1"/>
</dbReference>
<reference evidence="3 4" key="1">
    <citation type="journal article" date="2017" name="G3 (Bethesda)">
        <title>The Physical Genome Mapping of Anopheles albimanus Corrected Scaffold Misassemblies and Identified Interarm Rearrangements in Genus Anopheles.</title>
        <authorList>
            <person name="Artemov G.N."/>
            <person name="Peery A.N."/>
            <person name="Jiang X."/>
            <person name="Tu Z."/>
            <person name="Stegniy V.N."/>
            <person name="Sharakhova M.V."/>
            <person name="Sharakhov I.V."/>
        </authorList>
    </citation>
    <scope>NUCLEOTIDE SEQUENCE [LARGE SCALE GENOMIC DNA]</scope>
    <source>
        <strain evidence="3 4">ALBI9_A</strain>
    </source>
</reference>
<sequence length="626" mass="70253">MNDIRALKEQQRDKHPGFDSYLECMTRSLFTGLATFSLGFAGVYFLQQIGQRYLPYTRKGNVLVATLVSTVAAYKVTSDRTLACQARWMAVEDKYSVLQETLETTPEKETAKSRGKYTDSSKYKSGKVAGQRHKASNKRTSTQDEEDEEEAFGNGASDESNRAQLIDDREYDSVASSAMHVTKRILNAQNVVIIQPYIKWGPRKSVTKPELLLQEAEALVRSLPRWNTALSLKVPVETLEKRQLFGSGKLEELKAIIRVQQEAGAMLSCVFISKGTLTYTQKQTLEHEFRLPVMDRYSVVVQILRLHAVSMEAKLQVALAELPYIWSQVKGQEAGSKGPIGGSRVFLSDSQRQMLQLRERKLRHELASIRSHRELLRNRRRQKNFPVVAVVGYTNAGKTSLIKALTQEQSLQPRDQLFATLDVTAHAGLLPCKLQVLYMDTVGFMSDIPTGLIECFVATLEDAMLADVIVHVQDMAHEAHGEQRAHVERTLGSLMRTGSDRTLTPDRIINVGNKIDLVPDPNVILQKDASVEDDDARLHLISSQTLHGVHELLLEVERRVLRVTGRQRLTIRVPMGGPELAWLYKNAAVTETAADPANAERLLVNAVISEGKLQQFRHLFIGSRKT</sequence>
<dbReference type="Gene3D" id="3.40.50.300">
    <property type="entry name" value="P-loop containing nucleotide triphosphate hydrolases"/>
    <property type="match status" value="1"/>
</dbReference>
<dbReference type="NCBIfam" id="TIGR03156">
    <property type="entry name" value="GTP_HflX"/>
    <property type="match status" value="1"/>
</dbReference>
<dbReference type="SUPFAM" id="SSF52540">
    <property type="entry name" value="P-loop containing nucleoside triphosphate hydrolases"/>
    <property type="match status" value="1"/>
</dbReference>
<dbReference type="AlphaFoldDB" id="A0A182FL52"/>
<dbReference type="Pfam" id="PF13167">
    <property type="entry name" value="GTP-bdg_N"/>
    <property type="match status" value="1"/>
</dbReference>
<dbReference type="GO" id="GO:0043022">
    <property type="term" value="F:ribosome binding"/>
    <property type="evidence" value="ECO:0007669"/>
    <property type="project" value="TreeGrafter"/>
</dbReference>
<dbReference type="InterPro" id="IPR042108">
    <property type="entry name" value="GTPase_HflX_N_sf"/>
</dbReference>
<proteinExistence type="predicted"/>
<accession>A0A182FL52</accession>
<dbReference type="Pfam" id="PF15110">
    <property type="entry name" value="TMEM141"/>
    <property type="match status" value="1"/>
</dbReference>
<feature type="region of interest" description="Disordered" evidence="1">
    <location>
        <begin position="102"/>
        <end position="164"/>
    </location>
</feature>
<dbReference type="InterPro" id="IPR032305">
    <property type="entry name" value="GTP-bd_M"/>
</dbReference>
<evidence type="ECO:0000256" key="1">
    <source>
        <dbReference type="SAM" id="MobiDB-lite"/>
    </source>
</evidence>
<dbReference type="VEuPathDB" id="VectorBase:AALB20_033079"/>
<dbReference type="InterPro" id="IPR016496">
    <property type="entry name" value="GTPase_HflX"/>
</dbReference>
<dbReference type="VEuPathDB" id="VectorBase:AALB20_034545"/>
<dbReference type="GO" id="GO:0005525">
    <property type="term" value="F:GTP binding"/>
    <property type="evidence" value="ECO:0007669"/>
    <property type="project" value="InterPro"/>
</dbReference>
<dbReference type="Pfam" id="PF16360">
    <property type="entry name" value="GTP-bdg_M"/>
    <property type="match status" value="1"/>
</dbReference>
<dbReference type="VEuPathDB" id="VectorBase:AALB007261"/>